<dbReference type="Gene3D" id="4.10.60.10">
    <property type="entry name" value="Zinc finger, CCHC-type"/>
    <property type="match status" value="1"/>
</dbReference>
<comment type="caution">
    <text evidence="3">The sequence shown here is derived from an EMBL/GenBank/DDBJ whole genome shotgun (WGS) entry which is preliminary data.</text>
</comment>
<protein>
    <recommendedName>
        <fullName evidence="2">CCHC-type domain-containing protein</fullName>
    </recommendedName>
</protein>
<dbReference type="GO" id="GO:0004190">
    <property type="term" value="F:aspartic-type endopeptidase activity"/>
    <property type="evidence" value="ECO:0007669"/>
    <property type="project" value="InterPro"/>
</dbReference>
<dbReference type="SUPFAM" id="SSF57756">
    <property type="entry name" value="Retrovirus zinc finger-like domains"/>
    <property type="match status" value="1"/>
</dbReference>
<dbReference type="SUPFAM" id="SSF50630">
    <property type="entry name" value="Acid proteases"/>
    <property type="match status" value="1"/>
</dbReference>
<organism evidence="3 4">
    <name type="scientific">Merluccius polli</name>
    <name type="common">Benguela hake</name>
    <name type="synonym">Merluccius cadenati</name>
    <dbReference type="NCBI Taxonomy" id="89951"/>
    <lineage>
        <taxon>Eukaryota</taxon>
        <taxon>Metazoa</taxon>
        <taxon>Chordata</taxon>
        <taxon>Craniata</taxon>
        <taxon>Vertebrata</taxon>
        <taxon>Euteleostomi</taxon>
        <taxon>Actinopterygii</taxon>
        <taxon>Neopterygii</taxon>
        <taxon>Teleostei</taxon>
        <taxon>Neoteleostei</taxon>
        <taxon>Acanthomorphata</taxon>
        <taxon>Zeiogadaria</taxon>
        <taxon>Gadariae</taxon>
        <taxon>Gadiformes</taxon>
        <taxon>Gadoidei</taxon>
        <taxon>Merlucciidae</taxon>
        <taxon>Merluccius</taxon>
    </lineage>
</organism>
<dbReference type="PANTHER" id="PTHR46888:SF1">
    <property type="entry name" value="RIBONUCLEASE H"/>
    <property type="match status" value="1"/>
</dbReference>
<evidence type="ECO:0000256" key="1">
    <source>
        <dbReference type="PROSITE-ProRule" id="PRU00047"/>
    </source>
</evidence>
<name>A0AA47MJT6_MERPO</name>
<dbReference type="GO" id="GO:0003676">
    <property type="term" value="F:nucleic acid binding"/>
    <property type="evidence" value="ECO:0007669"/>
    <property type="project" value="InterPro"/>
</dbReference>
<dbReference type="GO" id="GO:0008270">
    <property type="term" value="F:zinc ion binding"/>
    <property type="evidence" value="ECO:0007669"/>
    <property type="project" value="UniProtKB-KW"/>
</dbReference>
<keyword evidence="4" id="KW-1185">Reference proteome</keyword>
<dbReference type="PROSITE" id="PS00141">
    <property type="entry name" value="ASP_PROTEASE"/>
    <property type="match status" value="1"/>
</dbReference>
<reference evidence="3" key="1">
    <citation type="journal article" date="2023" name="Front. Mar. Sci.">
        <title>A new Merluccius polli reference genome to investigate the effects of global change in West African waters.</title>
        <authorList>
            <person name="Mateo J.L."/>
            <person name="Blanco-Fernandez C."/>
            <person name="Garcia-Vazquez E."/>
            <person name="Machado-Schiaffino G."/>
        </authorList>
    </citation>
    <scope>NUCLEOTIDE SEQUENCE</scope>
    <source>
        <strain evidence="3">C29</strain>
        <tissue evidence="3">Fin</tissue>
    </source>
</reference>
<dbReference type="InterPro" id="IPR021109">
    <property type="entry name" value="Peptidase_aspartic_dom_sf"/>
</dbReference>
<dbReference type="GO" id="GO:0006508">
    <property type="term" value="P:proteolysis"/>
    <property type="evidence" value="ECO:0007669"/>
    <property type="project" value="InterPro"/>
</dbReference>
<accession>A0AA47MJT6</accession>
<keyword evidence="1" id="KW-0863">Zinc-finger</keyword>
<dbReference type="EMBL" id="JAOPHQ010003770">
    <property type="protein sequence ID" value="KAK0141638.1"/>
    <property type="molecule type" value="Genomic_DNA"/>
</dbReference>
<dbReference type="PANTHER" id="PTHR46888">
    <property type="entry name" value="ZINC KNUCKLE DOMAINCONTAINING PROTEIN-RELATED"/>
    <property type="match status" value="1"/>
</dbReference>
<dbReference type="PROSITE" id="PS50158">
    <property type="entry name" value="ZF_CCHC"/>
    <property type="match status" value="1"/>
</dbReference>
<feature type="domain" description="CCHC-type" evidence="2">
    <location>
        <begin position="67"/>
        <end position="82"/>
    </location>
</feature>
<dbReference type="SMART" id="SM00343">
    <property type="entry name" value="ZnF_C2HC"/>
    <property type="match status" value="1"/>
</dbReference>
<dbReference type="Proteomes" id="UP001174136">
    <property type="component" value="Unassembled WGS sequence"/>
</dbReference>
<gene>
    <name evidence="3" type="ORF">N1851_020725</name>
</gene>
<dbReference type="InterPro" id="IPR001969">
    <property type="entry name" value="Aspartic_peptidase_AS"/>
</dbReference>
<evidence type="ECO:0000313" key="4">
    <source>
        <dbReference type="Proteomes" id="UP001174136"/>
    </source>
</evidence>
<dbReference type="InterPro" id="IPR001878">
    <property type="entry name" value="Znf_CCHC"/>
</dbReference>
<dbReference type="InterPro" id="IPR036875">
    <property type="entry name" value="Znf_CCHC_sf"/>
</dbReference>
<dbReference type="AlphaFoldDB" id="A0AA47MJT6"/>
<sequence>MGITTRLQMSCSAESEIAALKKQMKRLQQQVSNKVAEPPVAVSAVNTSRPVASPPQRSFKVSEEHFCYRCGETGHFAGKCQSPENQAKVIKRLIQALKLSKGNQPSSDATANAVKCAVKKSTADMSEKVCIPDGLVGPPSLVPLKVNGQPCTALLDSGSQVTIVSDHWYQKYLLDIPIQPVSGLSLWGLSESGASYPYRGYVVVDLEYPAEVLGTTQTIRHSVIVGTNASHVRHLVNQCRANGIDVSRTLGLHVRVEEDQPALKGIAVPVHDDEAGRVKWMGPGPLNLPPDGDTPVVCKVELKKPVAQEILLIDSSPAATLPAEVIFHPMVVPSGALDVNSLRILLKNESSRETSIPVGTVIGCVYHIDSVATIPPQATAFSNFDESMINFGDSPIRAMEEQTT</sequence>
<evidence type="ECO:0000259" key="2">
    <source>
        <dbReference type="PROSITE" id="PS50158"/>
    </source>
</evidence>
<keyword evidence="1" id="KW-0862">Zinc</keyword>
<evidence type="ECO:0000313" key="3">
    <source>
        <dbReference type="EMBL" id="KAK0141638.1"/>
    </source>
</evidence>
<proteinExistence type="predicted"/>
<dbReference type="Gene3D" id="2.40.70.10">
    <property type="entry name" value="Acid Proteases"/>
    <property type="match status" value="1"/>
</dbReference>
<keyword evidence="1" id="KW-0479">Metal-binding</keyword>